<name>H1YES0_9SPHI</name>
<dbReference type="OrthoDB" id="8482001at2"/>
<sequence length="119" mass="13167">MRKLAVAAVGGHHIHAKAAFKEVAAYDPNKGFSISQKLMKDLKLDHNAMTQTQRRLFRELANSGRPNTLIEQTRIAKEALMAGGATEDFANDLLKASLENLKNQNVTAPSNIPWNKTKK</sequence>
<dbReference type="Proteomes" id="UP000002774">
    <property type="component" value="Chromosome"/>
</dbReference>
<dbReference type="STRING" id="714943.Mucpa_0137"/>
<accession>H1YES0</accession>
<dbReference type="HOGENOM" id="CLU_2071328_0_0_10"/>
<gene>
    <name evidence="1" type="ORF">Mucpa_0137</name>
</gene>
<dbReference type="AlphaFoldDB" id="H1YES0"/>
<keyword evidence="2" id="KW-1185">Reference proteome</keyword>
<dbReference type="eggNOG" id="COG3209">
    <property type="taxonomic scope" value="Bacteria"/>
</dbReference>
<proteinExistence type="predicted"/>
<dbReference type="EMBL" id="CM001403">
    <property type="protein sequence ID" value="EHQ24337.1"/>
    <property type="molecule type" value="Genomic_DNA"/>
</dbReference>
<evidence type="ECO:0000313" key="1">
    <source>
        <dbReference type="EMBL" id="EHQ24337.1"/>
    </source>
</evidence>
<reference evidence="1" key="1">
    <citation type="submission" date="2011-09" db="EMBL/GenBank/DDBJ databases">
        <title>The permanent draft genome of Mucilaginibacter paludis DSM 18603.</title>
        <authorList>
            <consortium name="US DOE Joint Genome Institute (JGI-PGF)"/>
            <person name="Lucas S."/>
            <person name="Han J."/>
            <person name="Lapidus A."/>
            <person name="Bruce D."/>
            <person name="Goodwin L."/>
            <person name="Pitluck S."/>
            <person name="Peters L."/>
            <person name="Kyrpides N."/>
            <person name="Mavromatis K."/>
            <person name="Ivanova N."/>
            <person name="Mikhailova N."/>
            <person name="Held B."/>
            <person name="Detter J.C."/>
            <person name="Tapia R."/>
            <person name="Han C."/>
            <person name="Land M."/>
            <person name="Hauser L."/>
            <person name="Markowitz V."/>
            <person name="Cheng J.-F."/>
            <person name="Hugenholtz P."/>
            <person name="Woyke T."/>
            <person name="Wu D."/>
            <person name="Tindall B."/>
            <person name="Brambilla E."/>
            <person name="Klenk H.-P."/>
            <person name="Eisen J.A."/>
        </authorList>
    </citation>
    <scope>NUCLEOTIDE SEQUENCE [LARGE SCALE GENOMIC DNA]</scope>
    <source>
        <strain evidence="1">DSM 18603</strain>
    </source>
</reference>
<evidence type="ECO:0000313" key="2">
    <source>
        <dbReference type="Proteomes" id="UP000002774"/>
    </source>
</evidence>
<organism evidence="1 2">
    <name type="scientific">Mucilaginibacter paludis DSM 18603</name>
    <dbReference type="NCBI Taxonomy" id="714943"/>
    <lineage>
        <taxon>Bacteria</taxon>
        <taxon>Pseudomonadati</taxon>
        <taxon>Bacteroidota</taxon>
        <taxon>Sphingobacteriia</taxon>
        <taxon>Sphingobacteriales</taxon>
        <taxon>Sphingobacteriaceae</taxon>
        <taxon>Mucilaginibacter</taxon>
    </lineage>
</organism>
<protein>
    <submittedName>
        <fullName evidence="1">YD repeat-containing protein</fullName>
    </submittedName>
</protein>